<dbReference type="EMBL" id="JANPWB010000007">
    <property type="protein sequence ID" value="KAJ1171486.1"/>
    <property type="molecule type" value="Genomic_DNA"/>
</dbReference>
<sequence>MRAHPHLLILADPTETFPPGSQKMRWSGGAREGHRSLPVGSFPCQGRRCTSVRERRAFRPWWSTPATAAYEATGAPNTQMCLPPQLQVDPWARLSSSSEFPWNGRVRRAEPDSTERQAS</sequence>
<dbReference type="Proteomes" id="UP001066276">
    <property type="component" value="Chromosome 4_1"/>
</dbReference>
<accession>A0AAV7T5A8</accession>
<keyword evidence="3" id="KW-1185">Reference proteome</keyword>
<name>A0AAV7T5A8_PLEWA</name>
<evidence type="ECO:0000313" key="2">
    <source>
        <dbReference type="EMBL" id="KAJ1171486.1"/>
    </source>
</evidence>
<feature type="region of interest" description="Disordered" evidence="1">
    <location>
        <begin position="14"/>
        <end position="39"/>
    </location>
</feature>
<reference evidence="2" key="1">
    <citation type="journal article" date="2022" name="bioRxiv">
        <title>Sequencing and chromosome-scale assembly of the giantPleurodeles waltlgenome.</title>
        <authorList>
            <person name="Brown T."/>
            <person name="Elewa A."/>
            <person name="Iarovenko S."/>
            <person name="Subramanian E."/>
            <person name="Araus A.J."/>
            <person name="Petzold A."/>
            <person name="Susuki M."/>
            <person name="Suzuki K.-i.T."/>
            <person name="Hayashi T."/>
            <person name="Toyoda A."/>
            <person name="Oliveira C."/>
            <person name="Osipova E."/>
            <person name="Leigh N.D."/>
            <person name="Simon A."/>
            <person name="Yun M.H."/>
        </authorList>
    </citation>
    <scope>NUCLEOTIDE SEQUENCE</scope>
    <source>
        <strain evidence="2">20211129_DDA</strain>
        <tissue evidence="2">Liver</tissue>
    </source>
</reference>
<organism evidence="2 3">
    <name type="scientific">Pleurodeles waltl</name>
    <name type="common">Iberian ribbed newt</name>
    <dbReference type="NCBI Taxonomy" id="8319"/>
    <lineage>
        <taxon>Eukaryota</taxon>
        <taxon>Metazoa</taxon>
        <taxon>Chordata</taxon>
        <taxon>Craniata</taxon>
        <taxon>Vertebrata</taxon>
        <taxon>Euteleostomi</taxon>
        <taxon>Amphibia</taxon>
        <taxon>Batrachia</taxon>
        <taxon>Caudata</taxon>
        <taxon>Salamandroidea</taxon>
        <taxon>Salamandridae</taxon>
        <taxon>Pleurodelinae</taxon>
        <taxon>Pleurodeles</taxon>
    </lineage>
</organism>
<evidence type="ECO:0000256" key="1">
    <source>
        <dbReference type="SAM" id="MobiDB-lite"/>
    </source>
</evidence>
<proteinExistence type="predicted"/>
<dbReference type="AlphaFoldDB" id="A0AAV7T5A8"/>
<evidence type="ECO:0000313" key="3">
    <source>
        <dbReference type="Proteomes" id="UP001066276"/>
    </source>
</evidence>
<protein>
    <submittedName>
        <fullName evidence="2">Uncharacterized protein</fullName>
    </submittedName>
</protein>
<gene>
    <name evidence="2" type="ORF">NDU88_003347</name>
</gene>
<comment type="caution">
    <text evidence="2">The sequence shown here is derived from an EMBL/GenBank/DDBJ whole genome shotgun (WGS) entry which is preliminary data.</text>
</comment>